<keyword evidence="11" id="KW-0732">Signal</keyword>
<dbReference type="GO" id="GO:0005524">
    <property type="term" value="F:ATP binding"/>
    <property type="evidence" value="ECO:0007669"/>
    <property type="project" value="InterPro"/>
</dbReference>
<dbReference type="RefSeq" id="XP_018839217.2">
    <property type="nucleotide sequence ID" value="XM_018983672.2"/>
</dbReference>
<dbReference type="PANTHER" id="PTHR48007">
    <property type="entry name" value="LEUCINE-RICH REPEAT RECEPTOR-LIKE PROTEIN KINASE PXC1"/>
    <property type="match status" value="1"/>
</dbReference>
<dbReference type="Pfam" id="PF00560">
    <property type="entry name" value="LRR_1"/>
    <property type="match status" value="1"/>
</dbReference>
<evidence type="ECO:0000256" key="3">
    <source>
        <dbReference type="ARBA" id="ARBA00022614"/>
    </source>
</evidence>
<evidence type="ECO:0000256" key="9">
    <source>
        <dbReference type="SAM" id="MobiDB-lite"/>
    </source>
</evidence>
<comment type="subcellular location">
    <subcellularLocation>
        <location evidence="1">Membrane</location>
        <topology evidence="1">Single-pass membrane protein</topology>
    </subcellularLocation>
</comment>
<evidence type="ECO:0000256" key="4">
    <source>
        <dbReference type="ARBA" id="ARBA00022692"/>
    </source>
</evidence>
<keyword evidence="4 10" id="KW-0812">Transmembrane</keyword>
<keyword evidence="5" id="KW-0677">Repeat</keyword>
<dbReference type="GeneID" id="109004962"/>
<gene>
    <name evidence="13" type="primary">LOC109004962</name>
</gene>
<evidence type="ECO:0000256" key="10">
    <source>
        <dbReference type="SAM" id="Phobius"/>
    </source>
</evidence>
<dbReference type="InterPro" id="IPR032675">
    <property type="entry name" value="LRR_dom_sf"/>
</dbReference>
<dbReference type="InterPro" id="IPR046959">
    <property type="entry name" value="PRK1-6/SRF4-like"/>
</dbReference>
<dbReference type="Gene3D" id="3.80.10.10">
    <property type="entry name" value="Ribonuclease Inhibitor"/>
    <property type="match status" value="2"/>
</dbReference>
<organism evidence="12 13">
    <name type="scientific">Juglans regia</name>
    <name type="common">English walnut</name>
    <dbReference type="NCBI Taxonomy" id="51240"/>
    <lineage>
        <taxon>Eukaryota</taxon>
        <taxon>Viridiplantae</taxon>
        <taxon>Streptophyta</taxon>
        <taxon>Embryophyta</taxon>
        <taxon>Tracheophyta</taxon>
        <taxon>Spermatophyta</taxon>
        <taxon>Magnoliopsida</taxon>
        <taxon>eudicotyledons</taxon>
        <taxon>Gunneridae</taxon>
        <taxon>Pentapetalae</taxon>
        <taxon>rosids</taxon>
        <taxon>fabids</taxon>
        <taxon>Fagales</taxon>
        <taxon>Juglandaceae</taxon>
        <taxon>Juglans</taxon>
    </lineage>
</organism>
<feature type="chain" id="PRO_5043646676" evidence="11">
    <location>
        <begin position="27"/>
        <end position="694"/>
    </location>
</feature>
<dbReference type="FunFam" id="3.80.10.10:FF:000111">
    <property type="entry name" value="LRR receptor-like serine/threonine-protein kinase ERECTA"/>
    <property type="match status" value="1"/>
</dbReference>
<protein>
    <submittedName>
        <fullName evidence="13">Pollen receptor-like kinase 3</fullName>
    </submittedName>
</protein>
<feature type="region of interest" description="Disordered" evidence="9">
    <location>
        <begin position="647"/>
        <end position="683"/>
    </location>
</feature>
<dbReference type="AlphaFoldDB" id="A0A2I4G5P1"/>
<sequence length="694" mass="75462">MAVAQLLLRPSLFLFIFLVLSPTTHSIIESEALLKLKKSFTKADALSSWVPGSLPCKEGAYWIGLICYNGIVAGLRLEGMNLSGKIDVEALLEMQALRSVSITNNAFSGPIPEFNRLGALKALYLSGNQFSGEIPSDYFAKMESLKKIYLSDNKLTGKIPSSLAQLSNLMELHLENNQFVGEIPSLDQPTLTSINVSNNRLEGEIPASSFSRFDASSFAGNAGLCGEKLGRECQKAIDQPTTGNGDGSKKMIAAIMTSVVAFISIVAVLVVRFRRNREDFDAHEDVEEEAVEVHVSQSVRNGKEADSMREGGNNTSRKGSINCKGVGMGELVVVNEEKGVFGLSDLMKASAEVLENGALVSSYKAVMANGVAVVVKRMKEMNTLGRDVFDAEMRRLANQRHQNILTPLAYHYRKDEKLLVYEYIPGRSLLHLLHGERGPSPTELDWPARLKIVKGIAKGMGYLHTELASSDIPHGNLKSSNVLLSPDYDPLISEYGFSPLINPANAAQELFAYKAPEAAHSGQLSPACDVYCLGIVILEILTGKYPSQYLSNTKGGIDVVQWVASAIADGRESEVFDPEIASSANSVVEMKKLLYIGAACTETYPERLDMMEAVRRIEEIQVEGGQGEARAMHVLPSLRDGYADSVPQAHVSRSSHEGPGGYSGRMISSDSINASRSGHHSDHKNFSFDFSSSV</sequence>
<proteinExistence type="inferred from homology"/>
<evidence type="ECO:0000256" key="1">
    <source>
        <dbReference type="ARBA" id="ARBA00004167"/>
    </source>
</evidence>
<accession>A0A2I4G5P1</accession>
<dbReference type="Gene3D" id="3.30.200.20">
    <property type="entry name" value="Phosphorylase Kinase, domain 1"/>
    <property type="match status" value="1"/>
</dbReference>
<dbReference type="KEGG" id="jre:109004962"/>
<comment type="similarity">
    <text evidence="2">Belongs to the RLP family.</text>
</comment>
<dbReference type="InterPro" id="IPR001611">
    <property type="entry name" value="Leu-rich_rpt"/>
</dbReference>
<feature type="transmembrane region" description="Helical" evidence="10">
    <location>
        <begin position="251"/>
        <end position="271"/>
    </location>
</feature>
<feature type="signal peptide" evidence="11">
    <location>
        <begin position="1"/>
        <end position="26"/>
    </location>
</feature>
<evidence type="ECO:0000256" key="5">
    <source>
        <dbReference type="ARBA" id="ARBA00022737"/>
    </source>
</evidence>
<dbReference type="Proteomes" id="UP000235220">
    <property type="component" value="Chromosome 12"/>
</dbReference>
<dbReference type="GO" id="GO:0005886">
    <property type="term" value="C:plasma membrane"/>
    <property type="evidence" value="ECO:0000318"/>
    <property type="project" value="GO_Central"/>
</dbReference>
<dbReference type="InterPro" id="IPR013210">
    <property type="entry name" value="LRR_N_plant-typ"/>
</dbReference>
<dbReference type="InterPro" id="IPR011009">
    <property type="entry name" value="Kinase-like_dom_sf"/>
</dbReference>
<evidence type="ECO:0000256" key="11">
    <source>
        <dbReference type="SAM" id="SignalP"/>
    </source>
</evidence>
<dbReference type="Gramene" id="Jr12_17040_p1">
    <property type="protein sequence ID" value="cds.Jr12_17040_p1"/>
    <property type="gene ID" value="Jr12_17040"/>
</dbReference>
<keyword evidence="6 10" id="KW-1133">Transmembrane helix</keyword>
<keyword evidence="12" id="KW-1185">Reference proteome</keyword>
<name>A0A2I4G5P1_JUGRE</name>
<dbReference type="InterPro" id="IPR000719">
    <property type="entry name" value="Prot_kinase_dom"/>
</dbReference>
<feature type="region of interest" description="Disordered" evidence="9">
    <location>
        <begin position="300"/>
        <end position="320"/>
    </location>
</feature>
<evidence type="ECO:0000313" key="13">
    <source>
        <dbReference type="RefSeq" id="XP_018839217.2"/>
    </source>
</evidence>
<keyword evidence="8" id="KW-0325">Glycoprotein</keyword>
<dbReference type="SUPFAM" id="SSF56112">
    <property type="entry name" value="Protein kinase-like (PK-like)"/>
    <property type="match status" value="1"/>
</dbReference>
<dbReference type="Gene3D" id="1.10.510.10">
    <property type="entry name" value="Transferase(Phosphotransferase) domain 1"/>
    <property type="match status" value="1"/>
</dbReference>
<dbReference type="InterPro" id="IPR001245">
    <property type="entry name" value="Ser-Thr/Tyr_kinase_cat_dom"/>
</dbReference>
<keyword evidence="3" id="KW-0433">Leucine-rich repeat</keyword>
<dbReference type="SUPFAM" id="SSF52058">
    <property type="entry name" value="L domain-like"/>
    <property type="match status" value="1"/>
</dbReference>
<evidence type="ECO:0000256" key="7">
    <source>
        <dbReference type="ARBA" id="ARBA00023136"/>
    </source>
</evidence>
<feature type="compositionally biased region" description="Polar residues" evidence="9">
    <location>
        <begin position="666"/>
        <end position="676"/>
    </location>
</feature>
<evidence type="ECO:0000313" key="12">
    <source>
        <dbReference type="Proteomes" id="UP000235220"/>
    </source>
</evidence>
<evidence type="ECO:0000256" key="6">
    <source>
        <dbReference type="ARBA" id="ARBA00022989"/>
    </source>
</evidence>
<keyword evidence="7 10" id="KW-0472">Membrane</keyword>
<evidence type="ECO:0000256" key="2">
    <source>
        <dbReference type="ARBA" id="ARBA00009592"/>
    </source>
</evidence>
<dbReference type="OrthoDB" id="418615at2759"/>
<dbReference type="PANTHER" id="PTHR48007:SF38">
    <property type="entry name" value="LEUCINE-RICH REPEAT PROTEIN KINASE FAMILY PROTEIN"/>
    <property type="match status" value="1"/>
</dbReference>
<evidence type="ECO:0000256" key="8">
    <source>
        <dbReference type="ARBA" id="ARBA00023180"/>
    </source>
</evidence>
<dbReference type="Pfam" id="PF13855">
    <property type="entry name" value="LRR_8"/>
    <property type="match status" value="1"/>
</dbReference>
<dbReference type="Pfam" id="PF07714">
    <property type="entry name" value="PK_Tyr_Ser-Thr"/>
    <property type="match status" value="1"/>
</dbReference>
<dbReference type="PROSITE" id="PS50011">
    <property type="entry name" value="PROTEIN_KINASE_DOM"/>
    <property type="match status" value="1"/>
</dbReference>
<dbReference type="GO" id="GO:0004674">
    <property type="term" value="F:protein serine/threonine kinase activity"/>
    <property type="evidence" value="ECO:0000318"/>
    <property type="project" value="GO_Central"/>
</dbReference>
<reference evidence="13" key="1">
    <citation type="submission" date="2025-08" db="UniProtKB">
        <authorList>
            <consortium name="RefSeq"/>
        </authorList>
    </citation>
    <scope>IDENTIFICATION</scope>
    <source>
        <tissue evidence="13">Leaves</tissue>
    </source>
</reference>
<dbReference type="Pfam" id="PF08263">
    <property type="entry name" value="LRRNT_2"/>
    <property type="match status" value="1"/>
</dbReference>